<comment type="caution">
    <text evidence="1">The sequence shown here is derived from an EMBL/GenBank/DDBJ whole genome shotgun (WGS) entry which is preliminary data.</text>
</comment>
<accession>A0A2T7PYE7</accession>
<dbReference type="AlphaFoldDB" id="A0A2T7PYE7"/>
<dbReference type="Proteomes" id="UP000245119">
    <property type="component" value="Linkage Group LG1"/>
</dbReference>
<keyword evidence="2" id="KW-1185">Reference proteome</keyword>
<sequence>MNHLTSRSPEKNAARASVCLVPRGAEAASPARKLLIGYLPIDKTHDVNVLVERQYRVISGALTYAIETIKHDKVLPTGYSLDFVWNDTHGTISGGLSALTDQWRQGVDIRSVLSLVLRKRVYWLEMLGGSIHSPD</sequence>
<name>A0A2T7PYE7_POMCA</name>
<dbReference type="OrthoDB" id="5984008at2759"/>
<evidence type="ECO:0008006" key="3">
    <source>
        <dbReference type="Google" id="ProtNLM"/>
    </source>
</evidence>
<dbReference type="SUPFAM" id="SSF53822">
    <property type="entry name" value="Periplasmic binding protein-like I"/>
    <property type="match status" value="1"/>
</dbReference>
<dbReference type="InterPro" id="IPR028082">
    <property type="entry name" value="Peripla_BP_I"/>
</dbReference>
<evidence type="ECO:0000313" key="2">
    <source>
        <dbReference type="Proteomes" id="UP000245119"/>
    </source>
</evidence>
<dbReference type="EMBL" id="PZQS01000001">
    <property type="protein sequence ID" value="PVD38417.1"/>
    <property type="molecule type" value="Genomic_DNA"/>
</dbReference>
<protein>
    <recommendedName>
        <fullName evidence="3">Receptor ligand binding region domain-containing protein</fullName>
    </recommendedName>
</protein>
<reference evidence="1 2" key="1">
    <citation type="submission" date="2018-04" db="EMBL/GenBank/DDBJ databases">
        <title>The genome of golden apple snail Pomacea canaliculata provides insight into stress tolerance and invasive adaptation.</title>
        <authorList>
            <person name="Liu C."/>
            <person name="Liu B."/>
            <person name="Ren Y."/>
            <person name="Zhang Y."/>
            <person name="Wang H."/>
            <person name="Li S."/>
            <person name="Jiang F."/>
            <person name="Yin L."/>
            <person name="Zhang G."/>
            <person name="Qian W."/>
            <person name="Fan W."/>
        </authorList>
    </citation>
    <scope>NUCLEOTIDE SEQUENCE [LARGE SCALE GENOMIC DNA]</scope>
    <source>
        <strain evidence="1">SZHN2017</strain>
        <tissue evidence="1">Muscle</tissue>
    </source>
</reference>
<proteinExistence type="predicted"/>
<organism evidence="1 2">
    <name type="scientific">Pomacea canaliculata</name>
    <name type="common">Golden apple snail</name>
    <dbReference type="NCBI Taxonomy" id="400727"/>
    <lineage>
        <taxon>Eukaryota</taxon>
        <taxon>Metazoa</taxon>
        <taxon>Spiralia</taxon>
        <taxon>Lophotrochozoa</taxon>
        <taxon>Mollusca</taxon>
        <taxon>Gastropoda</taxon>
        <taxon>Caenogastropoda</taxon>
        <taxon>Architaenioglossa</taxon>
        <taxon>Ampullarioidea</taxon>
        <taxon>Ampullariidae</taxon>
        <taxon>Pomacea</taxon>
    </lineage>
</organism>
<gene>
    <name evidence="1" type="ORF">C0Q70_01032</name>
</gene>
<evidence type="ECO:0000313" key="1">
    <source>
        <dbReference type="EMBL" id="PVD38417.1"/>
    </source>
</evidence>